<evidence type="ECO:0000256" key="1">
    <source>
        <dbReference type="SAM" id="MobiDB-lite"/>
    </source>
</evidence>
<reference evidence="2 3" key="1">
    <citation type="journal article" date="2016" name="Sci. Rep.">
        <title>The Dendrobium catenatum Lindl. genome sequence provides insights into polysaccharide synthase, floral development and adaptive evolution.</title>
        <authorList>
            <person name="Zhang G.Q."/>
            <person name="Xu Q."/>
            <person name="Bian C."/>
            <person name="Tsai W.C."/>
            <person name="Yeh C.M."/>
            <person name="Liu K.W."/>
            <person name="Yoshida K."/>
            <person name="Zhang L.S."/>
            <person name="Chang S.B."/>
            <person name="Chen F."/>
            <person name="Shi Y."/>
            <person name="Su Y.Y."/>
            <person name="Zhang Y.Q."/>
            <person name="Chen L.J."/>
            <person name="Yin Y."/>
            <person name="Lin M."/>
            <person name="Huang H."/>
            <person name="Deng H."/>
            <person name="Wang Z.W."/>
            <person name="Zhu S.L."/>
            <person name="Zhao X."/>
            <person name="Deng C."/>
            <person name="Niu S.C."/>
            <person name="Huang J."/>
            <person name="Wang M."/>
            <person name="Liu G.H."/>
            <person name="Yang H.J."/>
            <person name="Xiao X.J."/>
            <person name="Hsiao Y.Y."/>
            <person name="Wu W.L."/>
            <person name="Chen Y.Y."/>
            <person name="Mitsuda N."/>
            <person name="Ohme-Takagi M."/>
            <person name="Luo Y.B."/>
            <person name="Van de Peer Y."/>
            <person name="Liu Z.J."/>
        </authorList>
    </citation>
    <scope>NUCLEOTIDE SEQUENCE [LARGE SCALE GENOMIC DNA]</scope>
    <source>
        <tissue evidence="2">The whole plant</tissue>
    </source>
</reference>
<organism evidence="2 3">
    <name type="scientific">Dendrobium catenatum</name>
    <dbReference type="NCBI Taxonomy" id="906689"/>
    <lineage>
        <taxon>Eukaryota</taxon>
        <taxon>Viridiplantae</taxon>
        <taxon>Streptophyta</taxon>
        <taxon>Embryophyta</taxon>
        <taxon>Tracheophyta</taxon>
        <taxon>Spermatophyta</taxon>
        <taxon>Magnoliopsida</taxon>
        <taxon>Liliopsida</taxon>
        <taxon>Asparagales</taxon>
        <taxon>Orchidaceae</taxon>
        <taxon>Epidendroideae</taxon>
        <taxon>Malaxideae</taxon>
        <taxon>Dendrobiinae</taxon>
        <taxon>Dendrobium</taxon>
    </lineage>
</organism>
<feature type="region of interest" description="Disordered" evidence="1">
    <location>
        <begin position="26"/>
        <end position="51"/>
    </location>
</feature>
<dbReference type="AlphaFoldDB" id="A0A2I0X4W9"/>
<name>A0A2I0X4W9_9ASPA</name>
<proteinExistence type="predicted"/>
<sequence length="438" mass="49003">MNYGSNVTKKVYKPVGILTQAQDGVELGDPATSERLQGNLTLSKDKDGSDEVRIHKGPTDLCSKNNFQILEEDLKKGEVFKGVVTEVQNESKAEEVAEATLDKKMFNANELQDRGDQMPSLTSSSKFRLSKELRSLGLVEAAQRMRKRENKNSKMMGETSPVPSFGHLEGGYYLWRKGVQSCRSLWQTLENCMLGDLPAIIGGDFNCILCKDDKKSGKRLNDSAGLWDSLERERLIEILERESSPPGLNLFCTGYPRSEVLVPDDHWRCSASFMITPRPYGPLRANGRGSNGILIREGVRPLILQGPVEGEEKNVLVEELVVQKKMDIQSNPDDEIVDFCKNSIKDLRSIGVSKTKINDNSVLEGIGEVAEAWSKPKPIKITFNRDQSVRCYVTLLVMKMDLLMFLPSGEGTGPLRMWTLKVLPLRELPQDLRGPLEE</sequence>
<evidence type="ECO:0008006" key="4">
    <source>
        <dbReference type="Google" id="ProtNLM"/>
    </source>
</evidence>
<dbReference type="EMBL" id="KZ502152">
    <property type="protein sequence ID" value="PKU82950.1"/>
    <property type="molecule type" value="Genomic_DNA"/>
</dbReference>
<reference evidence="2 3" key="2">
    <citation type="journal article" date="2017" name="Nature">
        <title>The Apostasia genome and the evolution of orchids.</title>
        <authorList>
            <person name="Zhang G.Q."/>
            <person name="Liu K.W."/>
            <person name="Li Z."/>
            <person name="Lohaus R."/>
            <person name="Hsiao Y.Y."/>
            <person name="Niu S.C."/>
            <person name="Wang J.Y."/>
            <person name="Lin Y.C."/>
            <person name="Xu Q."/>
            <person name="Chen L.J."/>
            <person name="Yoshida K."/>
            <person name="Fujiwara S."/>
            <person name="Wang Z.W."/>
            <person name="Zhang Y.Q."/>
            <person name="Mitsuda N."/>
            <person name="Wang M."/>
            <person name="Liu G.H."/>
            <person name="Pecoraro L."/>
            <person name="Huang H.X."/>
            <person name="Xiao X.J."/>
            <person name="Lin M."/>
            <person name="Wu X.Y."/>
            <person name="Wu W.L."/>
            <person name="Chen Y.Y."/>
            <person name="Chang S.B."/>
            <person name="Sakamoto S."/>
            <person name="Ohme-Takagi M."/>
            <person name="Yagi M."/>
            <person name="Zeng S.J."/>
            <person name="Shen C.Y."/>
            <person name="Yeh C.M."/>
            <person name="Luo Y.B."/>
            <person name="Tsai W.C."/>
            <person name="Van de Peer Y."/>
            <person name="Liu Z.J."/>
        </authorList>
    </citation>
    <scope>NUCLEOTIDE SEQUENCE [LARGE SCALE GENOMIC DNA]</scope>
    <source>
        <tissue evidence="2">The whole plant</tissue>
    </source>
</reference>
<evidence type="ECO:0000313" key="3">
    <source>
        <dbReference type="Proteomes" id="UP000233837"/>
    </source>
</evidence>
<accession>A0A2I0X4W9</accession>
<dbReference type="Proteomes" id="UP000233837">
    <property type="component" value="Unassembled WGS sequence"/>
</dbReference>
<keyword evidence="3" id="KW-1185">Reference proteome</keyword>
<protein>
    <recommendedName>
        <fullName evidence="4">Endonuclease/exonuclease/phosphatase domain-containing protein</fullName>
    </recommendedName>
</protein>
<evidence type="ECO:0000313" key="2">
    <source>
        <dbReference type="EMBL" id="PKU82950.1"/>
    </source>
</evidence>
<gene>
    <name evidence="2" type="ORF">MA16_Dca024954</name>
</gene>